<evidence type="ECO:0000256" key="1">
    <source>
        <dbReference type="PROSITE-ProRule" id="PRU00266"/>
    </source>
</evidence>
<dbReference type="GO" id="GO:0003723">
    <property type="term" value="F:RNA binding"/>
    <property type="evidence" value="ECO:0007669"/>
    <property type="project" value="UniProtKB-UniRule"/>
</dbReference>
<dbReference type="CDD" id="cd00048">
    <property type="entry name" value="DSRM_SF"/>
    <property type="match status" value="1"/>
</dbReference>
<dbReference type="PROSITE" id="PS50137">
    <property type="entry name" value="DS_RBD"/>
    <property type="match status" value="1"/>
</dbReference>
<dbReference type="Gene3D" id="3.30.160.20">
    <property type="match status" value="1"/>
</dbReference>
<dbReference type="Pfam" id="PF00035">
    <property type="entry name" value="dsrm"/>
    <property type="match status" value="1"/>
</dbReference>
<protein>
    <recommendedName>
        <fullName evidence="3">DRBM domain-containing protein</fullName>
    </recommendedName>
</protein>
<gene>
    <name evidence="4" type="ORF">DCF25_18290</name>
</gene>
<feature type="compositionally biased region" description="Basic and acidic residues" evidence="2">
    <location>
        <begin position="126"/>
        <end position="141"/>
    </location>
</feature>
<dbReference type="InterPro" id="IPR014720">
    <property type="entry name" value="dsRBD_dom"/>
</dbReference>
<name>A0A2W4TSZ4_9CYAN</name>
<accession>A0A2W4TSZ4</accession>
<dbReference type="Proteomes" id="UP000249354">
    <property type="component" value="Unassembled WGS sequence"/>
</dbReference>
<evidence type="ECO:0000256" key="2">
    <source>
        <dbReference type="SAM" id="MobiDB-lite"/>
    </source>
</evidence>
<feature type="region of interest" description="Disordered" evidence="2">
    <location>
        <begin position="105"/>
        <end position="150"/>
    </location>
</feature>
<dbReference type="AlphaFoldDB" id="A0A2W4TSZ4"/>
<evidence type="ECO:0000313" key="4">
    <source>
        <dbReference type="EMBL" id="PZO12062.1"/>
    </source>
</evidence>
<comment type="caution">
    <text evidence="4">The sequence shown here is derived from an EMBL/GenBank/DDBJ whole genome shotgun (WGS) entry which is preliminary data.</text>
</comment>
<sequence length="223" mass="24731">MRKIRDSYSAQVWLEGSAVAFLDSRYPDDELSVQIARFISDGMKRTRKQQASASPCTSPSIQVLRAVPDVVEDKATTQRILDLEAQNNELRRAVLQISDQLTQSLPPLPQMSELTAPPAHPNRMVPEPDRTESESEPEAKPKSKPSRGLIGSNAIGQLQEIAQQAKVKLPFYEPKGSDPNFECLCRFKFLGEHHVAKGRGSSKKAAKVDAAVEMLRVLGYTFT</sequence>
<keyword evidence="1" id="KW-0694">RNA-binding</keyword>
<reference evidence="4 5" key="2">
    <citation type="submission" date="2018-06" db="EMBL/GenBank/DDBJ databases">
        <title>Metagenomic assembly of (sub)arctic Cyanobacteria and their associated microbiome from non-axenic cultures.</title>
        <authorList>
            <person name="Baurain D."/>
        </authorList>
    </citation>
    <scope>NUCLEOTIDE SEQUENCE [LARGE SCALE GENOMIC DNA]</scope>
    <source>
        <strain evidence="4">ULC129bin1</strain>
    </source>
</reference>
<feature type="domain" description="DRBM" evidence="3">
    <location>
        <begin position="153"/>
        <end position="220"/>
    </location>
</feature>
<reference evidence="5" key="1">
    <citation type="submission" date="2018-04" db="EMBL/GenBank/DDBJ databases">
        <authorList>
            <person name="Cornet L."/>
        </authorList>
    </citation>
    <scope>NUCLEOTIDE SEQUENCE [LARGE SCALE GENOMIC DNA]</scope>
</reference>
<evidence type="ECO:0000259" key="3">
    <source>
        <dbReference type="PROSITE" id="PS50137"/>
    </source>
</evidence>
<proteinExistence type="predicted"/>
<organism evidence="4 5">
    <name type="scientific">Leptolyngbya foveolarum</name>
    <dbReference type="NCBI Taxonomy" id="47253"/>
    <lineage>
        <taxon>Bacteria</taxon>
        <taxon>Bacillati</taxon>
        <taxon>Cyanobacteriota</taxon>
        <taxon>Cyanophyceae</taxon>
        <taxon>Leptolyngbyales</taxon>
        <taxon>Leptolyngbyaceae</taxon>
        <taxon>Leptolyngbya group</taxon>
        <taxon>Leptolyngbya</taxon>
    </lineage>
</organism>
<dbReference type="SUPFAM" id="SSF54768">
    <property type="entry name" value="dsRNA-binding domain-like"/>
    <property type="match status" value="1"/>
</dbReference>
<evidence type="ECO:0000313" key="5">
    <source>
        <dbReference type="Proteomes" id="UP000249354"/>
    </source>
</evidence>
<dbReference type="SMART" id="SM00358">
    <property type="entry name" value="DSRM"/>
    <property type="match status" value="1"/>
</dbReference>
<dbReference type="EMBL" id="QBMC01000160">
    <property type="protein sequence ID" value="PZO12062.1"/>
    <property type="molecule type" value="Genomic_DNA"/>
</dbReference>